<reference evidence="6" key="1">
    <citation type="submission" date="2016-10" db="EMBL/GenBank/DDBJ databases">
        <authorList>
            <person name="Varghese N."/>
            <person name="Submissions S."/>
        </authorList>
    </citation>
    <scope>NUCLEOTIDE SEQUENCE [LARGE SCALE GENOMIC DNA]</scope>
    <source>
        <strain evidence="6">DSM 44654</strain>
    </source>
</reference>
<dbReference type="PROSITE" id="PS51118">
    <property type="entry name" value="HTH_HXLR"/>
    <property type="match status" value="1"/>
</dbReference>
<evidence type="ECO:0000256" key="1">
    <source>
        <dbReference type="ARBA" id="ARBA00023015"/>
    </source>
</evidence>
<keyword evidence="1" id="KW-0805">Transcription regulation</keyword>
<keyword evidence="2 5" id="KW-0238">DNA-binding</keyword>
<dbReference type="PANTHER" id="PTHR33204:SF37">
    <property type="entry name" value="HTH-TYPE TRANSCRIPTIONAL REGULATOR YODB"/>
    <property type="match status" value="1"/>
</dbReference>
<evidence type="ECO:0000256" key="3">
    <source>
        <dbReference type="ARBA" id="ARBA00023163"/>
    </source>
</evidence>
<dbReference type="AlphaFoldDB" id="A0A1H5RJE2"/>
<protein>
    <submittedName>
        <fullName evidence="5">DNA-binding transcriptional regulator, HxlR family</fullName>
    </submittedName>
</protein>
<evidence type="ECO:0000313" key="6">
    <source>
        <dbReference type="Proteomes" id="UP000198878"/>
    </source>
</evidence>
<dbReference type="GO" id="GO:0003677">
    <property type="term" value="F:DNA binding"/>
    <property type="evidence" value="ECO:0007669"/>
    <property type="project" value="UniProtKB-KW"/>
</dbReference>
<dbReference type="Proteomes" id="UP000198878">
    <property type="component" value="Unassembled WGS sequence"/>
</dbReference>
<evidence type="ECO:0000256" key="2">
    <source>
        <dbReference type="ARBA" id="ARBA00023125"/>
    </source>
</evidence>
<dbReference type="InterPro" id="IPR036388">
    <property type="entry name" value="WH-like_DNA-bd_sf"/>
</dbReference>
<dbReference type="InterPro" id="IPR036390">
    <property type="entry name" value="WH_DNA-bd_sf"/>
</dbReference>
<accession>A0A1H5RJE2</accession>
<dbReference type="STRING" id="218821.SAMN05421837_1232"/>
<organism evidence="5 6">
    <name type="scientific">Amycolatopsis pretoriensis</name>
    <dbReference type="NCBI Taxonomy" id="218821"/>
    <lineage>
        <taxon>Bacteria</taxon>
        <taxon>Bacillati</taxon>
        <taxon>Actinomycetota</taxon>
        <taxon>Actinomycetes</taxon>
        <taxon>Pseudonocardiales</taxon>
        <taxon>Pseudonocardiaceae</taxon>
        <taxon>Amycolatopsis</taxon>
    </lineage>
</organism>
<keyword evidence="3" id="KW-0804">Transcription</keyword>
<dbReference type="SUPFAM" id="SSF46785">
    <property type="entry name" value="Winged helix' DNA-binding domain"/>
    <property type="match status" value="1"/>
</dbReference>
<name>A0A1H5RJE2_9PSEU</name>
<proteinExistence type="predicted"/>
<dbReference type="Gene3D" id="1.10.10.10">
    <property type="entry name" value="Winged helix-like DNA-binding domain superfamily/Winged helix DNA-binding domain"/>
    <property type="match status" value="1"/>
</dbReference>
<dbReference type="RefSeq" id="WP_279627589.1">
    <property type="nucleotide sequence ID" value="NZ_FNUJ01000023.1"/>
</dbReference>
<gene>
    <name evidence="5" type="ORF">SAMN05421837_1232</name>
</gene>
<evidence type="ECO:0000259" key="4">
    <source>
        <dbReference type="PROSITE" id="PS51118"/>
    </source>
</evidence>
<dbReference type="PANTHER" id="PTHR33204">
    <property type="entry name" value="TRANSCRIPTIONAL REGULATOR, MARR FAMILY"/>
    <property type="match status" value="1"/>
</dbReference>
<keyword evidence="6" id="KW-1185">Reference proteome</keyword>
<dbReference type="EMBL" id="FNUJ01000023">
    <property type="protein sequence ID" value="SEF38482.1"/>
    <property type="molecule type" value="Genomic_DNA"/>
</dbReference>
<evidence type="ECO:0000313" key="5">
    <source>
        <dbReference type="EMBL" id="SEF38482.1"/>
    </source>
</evidence>
<dbReference type="Pfam" id="PF01638">
    <property type="entry name" value="HxlR"/>
    <property type="match status" value="1"/>
</dbReference>
<dbReference type="InterPro" id="IPR002577">
    <property type="entry name" value="HTH_HxlR"/>
</dbReference>
<sequence length="112" mass="12423">MLSDLLGTKWTALVIVALEEGPLRFGELRRRLADVNPKVLAQTLRRLERYGLVDRTVYPVVPMRVEYSLTQLGRSASQPLGALWSWVGSYAHFLRGTGLGDHSAEGTTNPDS</sequence>
<feature type="domain" description="HTH hxlR-type" evidence="4">
    <location>
        <begin position="1"/>
        <end position="95"/>
    </location>
</feature>